<evidence type="ECO:0000313" key="3">
    <source>
        <dbReference type="Proteomes" id="UP000034063"/>
    </source>
</evidence>
<keyword evidence="1" id="KW-1133">Transmembrane helix</keyword>
<keyword evidence="1" id="KW-0472">Membrane</keyword>
<gene>
    <name evidence="2" type="ORF">UW37_C0001G0003</name>
</gene>
<name>A0A0G1HN09_9BACT</name>
<comment type="caution">
    <text evidence="2">The sequence shown here is derived from an EMBL/GenBank/DDBJ whole genome shotgun (WGS) entry which is preliminary data.</text>
</comment>
<sequence length="173" mass="19314">MKKNNLELVIFLVLLSIFVFFLSTYFSLKNKKNRLTLVESGKRSKQLLIPTNTPTPKPIPHGKTTFSVSLSQKVPGPRIGQGFIDPYDPALGGKQTLTIEINNFDKSVEKVVAVLTTDNKVSPEYQLKQIDGAENKGHWQGSWTVNDSYLYNYLLTVKATGPNGTSKIDITLR</sequence>
<evidence type="ECO:0000256" key="1">
    <source>
        <dbReference type="SAM" id="Phobius"/>
    </source>
</evidence>
<dbReference type="AlphaFoldDB" id="A0A0G1HN09"/>
<reference evidence="2 3" key="1">
    <citation type="journal article" date="2015" name="Nature">
        <title>rRNA introns, odd ribosomes, and small enigmatic genomes across a large radiation of phyla.</title>
        <authorList>
            <person name="Brown C.T."/>
            <person name="Hug L.A."/>
            <person name="Thomas B.C."/>
            <person name="Sharon I."/>
            <person name="Castelle C.J."/>
            <person name="Singh A."/>
            <person name="Wilkins M.J."/>
            <person name="Williams K.H."/>
            <person name="Banfield J.F."/>
        </authorList>
    </citation>
    <scope>NUCLEOTIDE SEQUENCE [LARGE SCALE GENOMIC DNA]</scope>
</reference>
<accession>A0A0G1HN09</accession>
<organism evidence="2 3">
    <name type="scientific">Candidatus Gottesmanbacteria bacterium GW2011_GWA2_44_17</name>
    <dbReference type="NCBI Taxonomy" id="1618444"/>
    <lineage>
        <taxon>Bacteria</taxon>
        <taxon>Candidatus Gottesmaniibacteriota</taxon>
    </lineage>
</organism>
<proteinExistence type="predicted"/>
<dbReference type="Proteomes" id="UP000034063">
    <property type="component" value="Unassembled WGS sequence"/>
</dbReference>
<keyword evidence="1" id="KW-0812">Transmembrane</keyword>
<feature type="transmembrane region" description="Helical" evidence="1">
    <location>
        <begin position="6"/>
        <end position="28"/>
    </location>
</feature>
<dbReference type="EMBL" id="LCIB01000001">
    <property type="protein sequence ID" value="KKT47998.1"/>
    <property type="molecule type" value="Genomic_DNA"/>
</dbReference>
<protein>
    <submittedName>
        <fullName evidence="2">Uncharacterized protein</fullName>
    </submittedName>
</protein>
<evidence type="ECO:0000313" key="2">
    <source>
        <dbReference type="EMBL" id="KKT47998.1"/>
    </source>
</evidence>